<keyword evidence="6 10" id="KW-0472">Membrane</keyword>
<dbReference type="Proteomes" id="UP000886523">
    <property type="component" value="Unassembled WGS sequence"/>
</dbReference>
<accession>A0A9P6AUA0</accession>
<protein>
    <submittedName>
        <fullName evidence="12">Glycoside hydrolase family 16 protein</fullName>
    </submittedName>
</protein>
<evidence type="ECO:0000256" key="4">
    <source>
        <dbReference type="ARBA" id="ARBA00022968"/>
    </source>
</evidence>
<proteinExistence type="inferred from homology"/>
<keyword evidence="7" id="KW-0325">Glycoprotein</keyword>
<reference evidence="12" key="1">
    <citation type="journal article" date="2020" name="Nat. Commun.">
        <title>Large-scale genome sequencing of mycorrhizal fungi provides insights into the early evolution of symbiotic traits.</title>
        <authorList>
            <person name="Miyauchi S."/>
            <person name="Kiss E."/>
            <person name="Kuo A."/>
            <person name="Drula E."/>
            <person name="Kohler A."/>
            <person name="Sanchez-Garcia M."/>
            <person name="Morin E."/>
            <person name="Andreopoulos B."/>
            <person name="Barry K.W."/>
            <person name="Bonito G."/>
            <person name="Buee M."/>
            <person name="Carver A."/>
            <person name="Chen C."/>
            <person name="Cichocki N."/>
            <person name="Clum A."/>
            <person name="Culley D."/>
            <person name="Crous P.W."/>
            <person name="Fauchery L."/>
            <person name="Girlanda M."/>
            <person name="Hayes R.D."/>
            <person name="Keri Z."/>
            <person name="LaButti K."/>
            <person name="Lipzen A."/>
            <person name="Lombard V."/>
            <person name="Magnuson J."/>
            <person name="Maillard F."/>
            <person name="Murat C."/>
            <person name="Nolan M."/>
            <person name="Ohm R.A."/>
            <person name="Pangilinan J."/>
            <person name="Pereira M.F."/>
            <person name="Perotto S."/>
            <person name="Peter M."/>
            <person name="Pfister S."/>
            <person name="Riley R."/>
            <person name="Sitrit Y."/>
            <person name="Stielow J.B."/>
            <person name="Szollosi G."/>
            <person name="Zifcakova L."/>
            <person name="Stursova M."/>
            <person name="Spatafora J.W."/>
            <person name="Tedersoo L."/>
            <person name="Vaario L.M."/>
            <person name="Yamada A."/>
            <person name="Yan M."/>
            <person name="Wang P."/>
            <person name="Xu J."/>
            <person name="Bruns T."/>
            <person name="Baldrian P."/>
            <person name="Vilgalys R."/>
            <person name="Dunand C."/>
            <person name="Henrissat B."/>
            <person name="Grigoriev I.V."/>
            <person name="Hibbett D."/>
            <person name="Nagy L.G."/>
            <person name="Martin F.M."/>
        </authorList>
    </citation>
    <scope>NUCLEOTIDE SEQUENCE</scope>
    <source>
        <strain evidence="12">UP504</strain>
    </source>
</reference>
<sequence>MWDKDDDDPLHDPDPVRDPLLDQECDPLSRRGWLNMTMVAVVCFGLIALFAGYPIITWYGRYRALTLNGYNLGGINGSGQVPILPNLPSLIDKDTPTSVYTRVGTDGKTYNLVFSDEFNTDGRTFWPGEDPYWEAVDLHYWATGDLEWYSPDAIETKGGNLVITMVEQFSHDLNFQSGMLQSWNKMCFSSGYIEVNISLPGAHNTPGFWPGAWTMGNLGRAGYGATTDGMWPYSYDTCDLGTFPGQQNKNGTPTSEQTLGTSTGTFSLLPGQRVSACTCPGSDHPGPSVNRGRGVPEIDIIEAQIDPTVWQGGASQSFQVAPFNALYQFDNSTTTMYNTSASHYNTYKGGAYQQAISCVSDLPNTSYNGTGYSTYAFEFWGNRNDRDHSYITWFVDGVKTWNAPAGSVPADPISGVSNRLIPEEPMYIILNLGMAPSFQRQDFAHLQFPAHMLIDYVRVYQRTGSENVGCNPSGYPTTDYINSHIGAYTDANFTTWAEASYEFPRNSVYDGC</sequence>
<dbReference type="GO" id="GO:0031505">
    <property type="term" value="P:fungal-type cell wall organization"/>
    <property type="evidence" value="ECO:0007669"/>
    <property type="project" value="TreeGrafter"/>
</dbReference>
<keyword evidence="5 10" id="KW-1133">Transmembrane helix</keyword>
<evidence type="ECO:0000256" key="1">
    <source>
        <dbReference type="ARBA" id="ARBA00004606"/>
    </source>
</evidence>
<evidence type="ECO:0000256" key="2">
    <source>
        <dbReference type="ARBA" id="ARBA00010962"/>
    </source>
</evidence>
<dbReference type="PANTHER" id="PTHR31361">
    <property type="entry name" value="BETA-GLUCAN SYNTHESIS-ASSOCIATED PROTEIN KRE6-RELATED"/>
    <property type="match status" value="1"/>
</dbReference>
<dbReference type="CDD" id="cd02180">
    <property type="entry name" value="GH16_fungal_KRE6_glucanase"/>
    <property type="match status" value="1"/>
</dbReference>
<evidence type="ECO:0000256" key="7">
    <source>
        <dbReference type="ARBA" id="ARBA00023180"/>
    </source>
</evidence>
<keyword evidence="4" id="KW-0735">Signal-anchor</keyword>
<dbReference type="Gene3D" id="2.60.120.200">
    <property type="match status" value="2"/>
</dbReference>
<dbReference type="InterPro" id="IPR000757">
    <property type="entry name" value="Beta-glucanase-like"/>
</dbReference>
<evidence type="ECO:0000256" key="5">
    <source>
        <dbReference type="ARBA" id="ARBA00022989"/>
    </source>
</evidence>
<comment type="caution">
    <text evidence="12">The sequence shown here is derived from an EMBL/GenBank/DDBJ whole genome shotgun (WGS) entry which is preliminary data.</text>
</comment>
<dbReference type="InterPro" id="IPR013320">
    <property type="entry name" value="ConA-like_dom_sf"/>
</dbReference>
<feature type="domain" description="GH16" evidence="11">
    <location>
        <begin position="103"/>
        <end position="465"/>
    </location>
</feature>
<keyword evidence="12" id="KW-0378">Hydrolase</keyword>
<name>A0A9P6AUA0_9AGAM</name>
<dbReference type="EMBL" id="MU128995">
    <property type="protein sequence ID" value="KAF9511817.1"/>
    <property type="molecule type" value="Genomic_DNA"/>
</dbReference>
<comment type="similarity">
    <text evidence="2">Belongs to the SKN1/KRE6 family.</text>
</comment>
<dbReference type="GO" id="GO:0006078">
    <property type="term" value="P:(1-&gt;6)-beta-D-glucan biosynthetic process"/>
    <property type="evidence" value="ECO:0007669"/>
    <property type="project" value="TreeGrafter"/>
</dbReference>
<dbReference type="OrthoDB" id="412647at2759"/>
<evidence type="ECO:0000313" key="13">
    <source>
        <dbReference type="Proteomes" id="UP000886523"/>
    </source>
</evidence>
<feature type="compositionally biased region" description="Polar residues" evidence="9">
    <location>
        <begin position="244"/>
        <end position="257"/>
    </location>
</feature>
<evidence type="ECO:0000256" key="8">
    <source>
        <dbReference type="ARBA" id="ARBA00023316"/>
    </source>
</evidence>
<evidence type="ECO:0000256" key="10">
    <source>
        <dbReference type="SAM" id="Phobius"/>
    </source>
</evidence>
<dbReference type="GO" id="GO:0005886">
    <property type="term" value="C:plasma membrane"/>
    <property type="evidence" value="ECO:0007669"/>
    <property type="project" value="TreeGrafter"/>
</dbReference>
<dbReference type="FunFam" id="2.60.120.200:FF:000135">
    <property type="entry name" value="Related to KRE6-glucan synthase subunit"/>
    <property type="match status" value="1"/>
</dbReference>
<evidence type="ECO:0000256" key="9">
    <source>
        <dbReference type="SAM" id="MobiDB-lite"/>
    </source>
</evidence>
<keyword evidence="3 10" id="KW-0812">Transmembrane</keyword>
<keyword evidence="13" id="KW-1185">Reference proteome</keyword>
<evidence type="ECO:0000313" key="12">
    <source>
        <dbReference type="EMBL" id="KAF9511817.1"/>
    </source>
</evidence>
<gene>
    <name evidence="12" type="ORF">BS47DRAFT_1298518</name>
</gene>
<dbReference type="GO" id="GO:0005789">
    <property type="term" value="C:endoplasmic reticulum membrane"/>
    <property type="evidence" value="ECO:0007669"/>
    <property type="project" value="TreeGrafter"/>
</dbReference>
<dbReference type="SUPFAM" id="SSF49899">
    <property type="entry name" value="Concanavalin A-like lectins/glucanases"/>
    <property type="match status" value="1"/>
</dbReference>
<evidence type="ECO:0000256" key="3">
    <source>
        <dbReference type="ARBA" id="ARBA00022692"/>
    </source>
</evidence>
<dbReference type="Pfam" id="PF03935">
    <property type="entry name" value="SKN1_KRE6_Sbg1"/>
    <property type="match status" value="1"/>
</dbReference>
<dbReference type="PANTHER" id="PTHR31361:SF15">
    <property type="entry name" value="GH16 DOMAIN-CONTAINING PROTEIN"/>
    <property type="match status" value="1"/>
</dbReference>
<evidence type="ECO:0000256" key="6">
    <source>
        <dbReference type="ARBA" id="ARBA00023136"/>
    </source>
</evidence>
<comment type="subcellular location">
    <subcellularLocation>
        <location evidence="1">Membrane</location>
        <topology evidence="1">Single-pass type II membrane protein</topology>
    </subcellularLocation>
</comment>
<dbReference type="GO" id="GO:0015926">
    <property type="term" value="F:glucosidase activity"/>
    <property type="evidence" value="ECO:0007669"/>
    <property type="project" value="TreeGrafter"/>
</dbReference>
<dbReference type="InterPro" id="IPR005629">
    <property type="entry name" value="Skn1/Kre6/Sbg1"/>
</dbReference>
<feature type="region of interest" description="Disordered" evidence="9">
    <location>
        <begin position="244"/>
        <end position="264"/>
    </location>
</feature>
<evidence type="ECO:0000259" key="11">
    <source>
        <dbReference type="PROSITE" id="PS51762"/>
    </source>
</evidence>
<dbReference type="AlphaFoldDB" id="A0A9P6AUA0"/>
<feature type="transmembrane region" description="Helical" evidence="10">
    <location>
        <begin position="36"/>
        <end position="56"/>
    </location>
</feature>
<dbReference type="PROSITE" id="PS51762">
    <property type="entry name" value="GH16_2"/>
    <property type="match status" value="1"/>
</dbReference>
<keyword evidence="8" id="KW-0961">Cell wall biogenesis/degradation</keyword>
<organism evidence="12 13">
    <name type="scientific">Hydnum rufescens UP504</name>
    <dbReference type="NCBI Taxonomy" id="1448309"/>
    <lineage>
        <taxon>Eukaryota</taxon>
        <taxon>Fungi</taxon>
        <taxon>Dikarya</taxon>
        <taxon>Basidiomycota</taxon>
        <taxon>Agaricomycotina</taxon>
        <taxon>Agaricomycetes</taxon>
        <taxon>Cantharellales</taxon>
        <taxon>Hydnaceae</taxon>
        <taxon>Hydnum</taxon>
    </lineage>
</organism>